<dbReference type="AlphaFoldDB" id="A0A8J5SK09"/>
<evidence type="ECO:0000313" key="2">
    <source>
        <dbReference type="Proteomes" id="UP000729402"/>
    </source>
</evidence>
<keyword evidence="2" id="KW-1185">Reference proteome</keyword>
<proteinExistence type="predicted"/>
<dbReference type="Proteomes" id="UP000729402">
    <property type="component" value="Unassembled WGS sequence"/>
</dbReference>
<sequence length="68" mass="7175">MVQWLVVRIDMGLGCDGGRNSLKITVMRSGDEDLPAMRGGGGMAWLNNGEVVSMVSSDGGEDDGNNMD</sequence>
<gene>
    <name evidence="1" type="ORF">GUJ93_ZPchr0004g38362</name>
</gene>
<reference evidence="1" key="1">
    <citation type="journal article" date="2021" name="bioRxiv">
        <title>Whole Genome Assembly and Annotation of Northern Wild Rice, Zizania palustris L., Supports a Whole Genome Duplication in the Zizania Genus.</title>
        <authorList>
            <person name="Haas M."/>
            <person name="Kono T."/>
            <person name="Macchietto M."/>
            <person name="Millas R."/>
            <person name="McGilp L."/>
            <person name="Shao M."/>
            <person name="Duquette J."/>
            <person name="Hirsch C.N."/>
            <person name="Kimball J."/>
        </authorList>
    </citation>
    <scope>NUCLEOTIDE SEQUENCE</scope>
    <source>
        <tissue evidence="1">Fresh leaf tissue</tissue>
    </source>
</reference>
<evidence type="ECO:0000313" key="1">
    <source>
        <dbReference type="EMBL" id="KAG8065572.1"/>
    </source>
</evidence>
<comment type="caution">
    <text evidence="1">The sequence shown here is derived from an EMBL/GenBank/DDBJ whole genome shotgun (WGS) entry which is preliminary data.</text>
</comment>
<name>A0A8J5SK09_ZIZPA</name>
<accession>A0A8J5SK09</accession>
<protein>
    <submittedName>
        <fullName evidence="1">Uncharacterized protein</fullName>
    </submittedName>
</protein>
<organism evidence="1 2">
    <name type="scientific">Zizania palustris</name>
    <name type="common">Northern wild rice</name>
    <dbReference type="NCBI Taxonomy" id="103762"/>
    <lineage>
        <taxon>Eukaryota</taxon>
        <taxon>Viridiplantae</taxon>
        <taxon>Streptophyta</taxon>
        <taxon>Embryophyta</taxon>
        <taxon>Tracheophyta</taxon>
        <taxon>Spermatophyta</taxon>
        <taxon>Magnoliopsida</taxon>
        <taxon>Liliopsida</taxon>
        <taxon>Poales</taxon>
        <taxon>Poaceae</taxon>
        <taxon>BOP clade</taxon>
        <taxon>Oryzoideae</taxon>
        <taxon>Oryzeae</taxon>
        <taxon>Zizaniinae</taxon>
        <taxon>Zizania</taxon>
    </lineage>
</organism>
<dbReference type="EMBL" id="JAAALK010000285">
    <property type="protein sequence ID" value="KAG8065572.1"/>
    <property type="molecule type" value="Genomic_DNA"/>
</dbReference>
<reference evidence="1" key="2">
    <citation type="submission" date="2021-02" db="EMBL/GenBank/DDBJ databases">
        <authorList>
            <person name="Kimball J.A."/>
            <person name="Haas M.W."/>
            <person name="Macchietto M."/>
            <person name="Kono T."/>
            <person name="Duquette J."/>
            <person name="Shao M."/>
        </authorList>
    </citation>
    <scope>NUCLEOTIDE SEQUENCE</scope>
    <source>
        <tissue evidence="1">Fresh leaf tissue</tissue>
    </source>
</reference>